<proteinExistence type="predicted"/>
<protein>
    <submittedName>
        <fullName evidence="2">Uncharacterized protein</fullName>
    </submittedName>
</protein>
<organism evidence="2 3">
    <name type="scientific">Stephania cephalantha</name>
    <dbReference type="NCBI Taxonomy" id="152367"/>
    <lineage>
        <taxon>Eukaryota</taxon>
        <taxon>Viridiplantae</taxon>
        <taxon>Streptophyta</taxon>
        <taxon>Embryophyta</taxon>
        <taxon>Tracheophyta</taxon>
        <taxon>Spermatophyta</taxon>
        <taxon>Magnoliopsida</taxon>
        <taxon>Ranunculales</taxon>
        <taxon>Menispermaceae</taxon>
        <taxon>Menispermoideae</taxon>
        <taxon>Cissampelideae</taxon>
        <taxon>Stephania</taxon>
    </lineage>
</organism>
<gene>
    <name evidence="2" type="ORF">Scep_012019</name>
</gene>
<keyword evidence="1" id="KW-0472">Membrane</keyword>
<dbReference type="Proteomes" id="UP001419268">
    <property type="component" value="Unassembled WGS sequence"/>
</dbReference>
<evidence type="ECO:0000313" key="3">
    <source>
        <dbReference type="Proteomes" id="UP001419268"/>
    </source>
</evidence>
<keyword evidence="1" id="KW-0812">Transmembrane</keyword>
<dbReference type="AlphaFoldDB" id="A0AAP0P9H3"/>
<reference evidence="2 3" key="1">
    <citation type="submission" date="2024-01" db="EMBL/GenBank/DDBJ databases">
        <title>Genome assemblies of Stephania.</title>
        <authorList>
            <person name="Yang L."/>
        </authorList>
    </citation>
    <scope>NUCLEOTIDE SEQUENCE [LARGE SCALE GENOMIC DNA]</scope>
    <source>
        <strain evidence="2">JXDWG</strain>
        <tissue evidence="2">Leaf</tissue>
    </source>
</reference>
<sequence>MADALSVIPTYCAKESIDKFIREAEECGAGKIVKQLAIAGDHDKITAMINMLTNEFTSSPQANHRKLEQLRFGKVHIPRVSQVRGVSKLDAYSLSVIDGKRKFERIMKGIQGALIVASTLHIVIGFNGLWRNVIR</sequence>
<keyword evidence="1" id="KW-1133">Transmembrane helix</keyword>
<accession>A0AAP0P9H3</accession>
<evidence type="ECO:0000256" key="1">
    <source>
        <dbReference type="SAM" id="Phobius"/>
    </source>
</evidence>
<name>A0AAP0P9H3_9MAGN</name>
<evidence type="ECO:0000313" key="2">
    <source>
        <dbReference type="EMBL" id="KAK9132491.1"/>
    </source>
</evidence>
<comment type="caution">
    <text evidence="2">The sequence shown here is derived from an EMBL/GenBank/DDBJ whole genome shotgun (WGS) entry which is preliminary data.</text>
</comment>
<dbReference type="EMBL" id="JBBNAG010000005">
    <property type="protein sequence ID" value="KAK9132491.1"/>
    <property type="molecule type" value="Genomic_DNA"/>
</dbReference>
<keyword evidence="3" id="KW-1185">Reference proteome</keyword>
<feature type="transmembrane region" description="Helical" evidence="1">
    <location>
        <begin position="110"/>
        <end position="130"/>
    </location>
</feature>